<reference evidence="1" key="1">
    <citation type="submission" date="2014-12" db="EMBL/GenBank/DDBJ databases">
        <title>Insight into the proteome of Arion vulgaris.</title>
        <authorList>
            <person name="Aradska J."/>
            <person name="Bulat T."/>
            <person name="Smidak R."/>
            <person name="Sarate P."/>
            <person name="Gangsoo J."/>
            <person name="Sialana F."/>
            <person name="Bilban M."/>
            <person name="Lubec G."/>
        </authorList>
    </citation>
    <scope>NUCLEOTIDE SEQUENCE</scope>
    <source>
        <tissue evidence="1">Skin</tissue>
    </source>
</reference>
<proteinExistence type="predicted"/>
<name>A0A0B6XXS1_9EUPU</name>
<dbReference type="AlphaFoldDB" id="A0A0B6XXS1"/>
<accession>A0A0B6XXS1</accession>
<evidence type="ECO:0000313" key="1">
    <source>
        <dbReference type="EMBL" id="CEK48336.1"/>
    </source>
</evidence>
<protein>
    <submittedName>
        <fullName evidence="1">Uncharacterized protein</fullName>
    </submittedName>
</protein>
<feature type="non-terminal residue" evidence="1">
    <location>
        <position position="1"/>
    </location>
</feature>
<organism evidence="1">
    <name type="scientific">Arion vulgaris</name>
    <dbReference type="NCBI Taxonomy" id="1028688"/>
    <lineage>
        <taxon>Eukaryota</taxon>
        <taxon>Metazoa</taxon>
        <taxon>Spiralia</taxon>
        <taxon>Lophotrochozoa</taxon>
        <taxon>Mollusca</taxon>
        <taxon>Gastropoda</taxon>
        <taxon>Heterobranchia</taxon>
        <taxon>Euthyneura</taxon>
        <taxon>Panpulmonata</taxon>
        <taxon>Eupulmonata</taxon>
        <taxon>Stylommatophora</taxon>
        <taxon>Helicina</taxon>
        <taxon>Arionoidea</taxon>
        <taxon>Arionidae</taxon>
        <taxon>Arion</taxon>
    </lineage>
</organism>
<sequence>LRIAVLIIQMICEKRSTLKCWFPANRSTAATYFFKSQIGGMKDYSRRHKT</sequence>
<dbReference type="EMBL" id="HACG01001471">
    <property type="protein sequence ID" value="CEK48336.1"/>
    <property type="molecule type" value="Transcribed_RNA"/>
</dbReference>
<gene>
    <name evidence="1" type="primary">ORF3690</name>
</gene>